<dbReference type="Gene3D" id="1.20.144.10">
    <property type="entry name" value="Phosphatidic acid phosphatase type 2/haloperoxidase"/>
    <property type="match status" value="1"/>
</dbReference>
<evidence type="ECO:0000313" key="3">
    <source>
        <dbReference type="EMBL" id="ACD95233.1"/>
    </source>
</evidence>
<organism evidence="3 4">
    <name type="scientific">Trichlorobacter lovleyi (strain ATCC BAA-1151 / DSM 17278 / SZ)</name>
    <name type="common">Geobacter lovleyi</name>
    <dbReference type="NCBI Taxonomy" id="398767"/>
    <lineage>
        <taxon>Bacteria</taxon>
        <taxon>Pseudomonadati</taxon>
        <taxon>Thermodesulfobacteriota</taxon>
        <taxon>Desulfuromonadia</taxon>
        <taxon>Geobacterales</taxon>
        <taxon>Geobacteraceae</taxon>
        <taxon>Trichlorobacter</taxon>
    </lineage>
</organism>
<evidence type="ECO:0000256" key="1">
    <source>
        <dbReference type="SAM" id="Phobius"/>
    </source>
</evidence>
<proteinExistence type="predicted"/>
<feature type="transmembrane region" description="Helical" evidence="1">
    <location>
        <begin position="69"/>
        <end position="85"/>
    </location>
</feature>
<dbReference type="OrthoDB" id="9773582at2"/>
<evidence type="ECO:0000313" key="4">
    <source>
        <dbReference type="Proteomes" id="UP000002420"/>
    </source>
</evidence>
<dbReference type="eggNOG" id="COG0671">
    <property type="taxonomic scope" value="Bacteria"/>
</dbReference>
<dbReference type="STRING" id="398767.Glov_1517"/>
<dbReference type="EMBL" id="CP001089">
    <property type="protein sequence ID" value="ACD95233.1"/>
    <property type="molecule type" value="Genomic_DNA"/>
</dbReference>
<dbReference type="Proteomes" id="UP000002420">
    <property type="component" value="Chromosome"/>
</dbReference>
<dbReference type="PANTHER" id="PTHR14969:SF13">
    <property type="entry name" value="AT30094P"/>
    <property type="match status" value="1"/>
</dbReference>
<keyword evidence="1" id="KW-1133">Transmembrane helix</keyword>
<keyword evidence="4" id="KW-1185">Reference proteome</keyword>
<dbReference type="PANTHER" id="PTHR14969">
    <property type="entry name" value="SPHINGOSINE-1-PHOSPHATE PHOSPHOHYDROLASE"/>
    <property type="match status" value="1"/>
</dbReference>
<dbReference type="KEGG" id="glo:Glov_1517"/>
<protein>
    <submittedName>
        <fullName evidence="3">Phosphoesterase PA-phosphatase related</fullName>
    </submittedName>
</protein>
<reference evidence="3 4" key="1">
    <citation type="submission" date="2008-05" db="EMBL/GenBank/DDBJ databases">
        <title>Complete sequence of chromosome of Geobacter lovleyi SZ.</title>
        <authorList>
            <consortium name="US DOE Joint Genome Institute"/>
            <person name="Lucas S."/>
            <person name="Copeland A."/>
            <person name="Lapidus A."/>
            <person name="Glavina del Rio T."/>
            <person name="Dalin E."/>
            <person name="Tice H."/>
            <person name="Bruce D."/>
            <person name="Goodwin L."/>
            <person name="Pitluck S."/>
            <person name="Chertkov O."/>
            <person name="Meincke L."/>
            <person name="Brettin T."/>
            <person name="Detter J.C."/>
            <person name="Han C."/>
            <person name="Tapia R."/>
            <person name="Kuske C.R."/>
            <person name="Schmutz J."/>
            <person name="Larimer F."/>
            <person name="Land M."/>
            <person name="Hauser L."/>
            <person name="Kyrpides N."/>
            <person name="Mikhailova N."/>
            <person name="Sung Y."/>
            <person name="Fletcher K.E."/>
            <person name="Ritalahti K.M."/>
            <person name="Loeffler F.E."/>
            <person name="Richardson P."/>
        </authorList>
    </citation>
    <scope>NUCLEOTIDE SEQUENCE [LARGE SCALE GENOMIC DNA]</scope>
    <source>
        <strain evidence="4">ATCC BAA-1151 / DSM 17278 / SZ</strain>
    </source>
</reference>
<dbReference type="SMART" id="SM00014">
    <property type="entry name" value="acidPPc"/>
    <property type="match status" value="1"/>
</dbReference>
<dbReference type="InterPro" id="IPR036938">
    <property type="entry name" value="PAP2/HPO_sf"/>
</dbReference>
<feature type="domain" description="Phosphatidic acid phosphatase type 2/haloperoxidase" evidence="2">
    <location>
        <begin position="143"/>
        <end position="252"/>
    </location>
</feature>
<keyword evidence="1" id="KW-0812">Transmembrane</keyword>
<name>B3E8W5_TRIL1</name>
<keyword evidence="1" id="KW-0472">Membrane</keyword>
<dbReference type="HOGENOM" id="CLU_059169_1_0_7"/>
<dbReference type="SUPFAM" id="SSF48317">
    <property type="entry name" value="Acid phosphatase/Vanadium-dependent haloperoxidase"/>
    <property type="match status" value="1"/>
</dbReference>
<gene>
    <name evidence="3" type="ordered locus">Glov_1517</name>
</gene>
<dbReference type="Pfam" id="PF01569">
    <property type="entry name" value="PAP2"/>
    <property type="match status" value="1"/>
</dbReference>
<dbReference type="AlphaFoldDB" id="B3E8W5"/>
<dbReference type="InterPro" id="IPR000326">
    <property type="entry name" value="PAP2/HPO"/>
</dbReference>
<evidence type="ECO:0000259" key="2">
    <source>
        <dbReference type="SMART" id="SM00014"/>
    </source>
</evidence>
<sequence length="281" mass="30638">MNFKWWVPHSKLKIQQITFFLLLFLTLFCQPVLAEDPTVRGELKGFSTRLWDESVDLARTPFTLQDGNLFWTLGVVGVIGLTYAYDGDIRDKLAETHSRSLGKLTDAGELIGNPYLHLGVAALVYGGGLAAGSPKWKETGEMLGEALILADAVTLLVKEGTGRGRPVATAHKDDFRPFQFRNDYDSFPSMHTASSFALASVLAHSSESVPVALVSYSAAAFVGFSRLYQNKHWASDVLLGAAIGELAGRVVTSFHADRGNRLVLLPAVSGDAVSMNLLYRF</sequence>
<dbReference type="CDD" id="cd03394">
    <property type="entry name" value="PAP2_like_5"/>
    <property type="match status" value="1"/>
</dbReference>
<accession>B3E8W5</accession>